<evidence type="ECO:0000313" key="3">
    <source>
        <dbReference type="Proteomes" id="UP000006352"/>
    </source>
</evidence>
<accession>J4GJ32</accession>
<dbReference type="AlphaFoldDB" id="J4GJ32"/>
<gene>
    <name evidence="2" type="ORF">FIBRA_09181</name>
</gene>
<keyword evidence="1" id="KW-0472">Membrane</keyword>
<dbReference type="RefSeq" id="XP_012176894.1">
    <property type="nucleotide sequence ID" value="XM_012321504.1"/>
</dbReference>
<feature type="transmembrane region" description="Helical" evidence="1">
    <location>
        <begin position="6"/>
        <end position="32"/>
    </location>
</feature>
<reference evidence="2 3" key="1">
    <citation type="journal article" date="2012" name="Appl. Environ. Microbiol.">
        <title>Short-read sequencing for genomic analysis of the brown rot fungus Fibroporia radiculosa.</title>
        <authorList>
            <person name="Tang J.D."/>
            <person name="Perkins A.D."/>
            <person name="Sonstegard T.S."/>
            <person name="Schroeder S.G."/>
            <person name="Burgess S.C."/>
            <person name="Diehl S.V."/>
        </authorList>
    </citation>
    <scope>NUCLEOTIDE SEQUENCE [LARGE SCALE GENOMIC DNA]</scope>
    <source>
        <strain evidence="2 3">TFFH 294</strain>
    </source>
</reference>
<dbReference type="EMBL" id="HE797543">
    <property type="protein sequence ID" value="CCM06873.1"/>
    <property type="molecule type" value="Genomic_DNA"/>
</dbReference>
<keyword evidence="1" id="KW-1133">Transmembrane helix</keyword>
<organism evidence="2 3">
    <name type="scientific">Fibroporia radiculosa</name>
    <dbReference type="NCBI Taxonomy" id="599839"/>
    <lineage>
        <taxon>Eukaryota</taxon>
        <taxon>Fungi</taxon>
        <taxon>Dikarya</taxon>
        <taxon>Basidiomycota</taxon>
        <taxon>Agaricomycotina</taxon>
        <taxon>Agaricomycetes</taxon>
        <taxon>Polyporales</taxon>
        <taxon>Fibroporiaceae</taxon>
        <taxon>Fibroporia</taxon>
    </lineage>
</organism>
<dbReference type="InParanoid" id="J4GJ32"/>
<evidence type="ECO:0000313" key="2">
    <source>
        <dbReference type="EMBL" id="CCM06873.1"/>
    </source>
</evidence>
<evidence type="ECO:0000256" key="1">
    <source>
        <dbReference type="SAM" id="Phobius"/>
    </source>
</evidence>
<protein>
    <submittedName>
        <fullName evidence="2">Uncharacterized protein</fullName>
    </submittedName>
</protein>
<dbReference type="Proteomes" id="UP000006352">
    <property type="component" value="Unassembled WGS sequence"/>
</dbReference>
<sequence>MASTTLLVTLLILSWFFIALLILILVLAVFFIKETYTFKINLERNPTPINTPIAKQALNWANNGVQSLPSPPSPLLLSMSTPTSFS</sequence>
<name>J4GJ32_9APHY</name>
<keyword evidence="3" id="KW-1185">Reference proteome</keyword>
<dbReference type="GeneID" id="24101773"/>
<keyword evidence="1" id="KW-0812">Transmembrane</keyword>
<dbReference type="HOGENOM" id="CLU_2483382_0_0_1"/>
<proteinExistence type="predicted"/>